<dbReference type="EMBL" id="JAHRHJ020000006">
    <property type="protein sequence ID" value="KAH9312480.1"/>
    <property type="molecule type" value="Genomic_DNA"/>
</dbReference>
<keyword evidence="9" id="KW-0472">Membrane</keyword>
<dbReference type="GO" id="GO:0004497">
    <property type="term" value="F:monooxygenase activity"/>
    <property type="evidence" value="ECO:0007669"/>
    <property type="project" value="UniProtKB-KW"/>
</dbReference>
<keyword evidence="7" id="KW-0408">Iron</keyword>
<dbReference type="PANTHER" id="PTHR47943:SF2">
    <property type="entry name" value="CYTOCHROME P450"/>
    <property type="match status" value="1"/>
</dbReference>
<feature type="non-terminal residue" evidence="10">
    <location>
        <position position="1"/>
    </location>
</feature>
<evidence type="ECO:0000256" key="2">
    <source>
        <dbReference type="ARBA" id="ARBA00004370"/>
    </source>
</evidence>
<comment type="caution">
    <text evidence="10">The sequence shown here is derived from an EMBL/GenBank/DDBJ whole genome shotgun (WGS) entry which is preliminary data.</text>
</comment>
<evidence type="ECO:0000256" key="3">
    <source>
        <dbReference type="ARBA" id="ARBA00010617"/>
    </source>
</evidence>
<evidence type="ECO:0000256" key="9">
    <source>
        <dbReference type="ARBA" id="ARBA00023136"/>
    </source>
</evidence>
<proteinExistence type="inferred from homology"/>
<accession>A0AA38FZ84</accession>
<organism evidence="10 11">
    <name type="scientific">Taxus chinensis</name>
    <name type="common">Chinese yew</name>
    <name type="synonym">Taxus wallichiana var. chinensis</name>
    <dbReference type="NCBI Taxonomy" id="29808"/>
    <lineage>
        <taxon>Eukaryota</taxon>
        <taxon>Viridiplantae</taxon>
        <taxon>Streptophyta</taxon>
        <taxon>Embryophyta</taxon>
        <taxon>Tracheophyta</taxon>
        <taxon>Spermatophyta</taxon>
        <taxon>Pinopsida</taxon>
        <taxon>Pinidae</taxon>
        <taxon>Conifers II</taxon>
        <taxon>Cupressales</taxon>
        <taxon>Taxaceae</taxon>
        <taxon>Taxus</taxon>
    </lineage>
</organism>
<keyword evidence="8" id="KW-0503">Monooxygenase</keyword>
<evidence type="ECO:0000256" key="1">
    <source>
        <dbReference type="ARBA" id="ARBA00001971"/>
    </source>
</evidence>
<protein>
    <recommendedName>
        <fullName evidence="12">Cytochrome P450</fullName>
    </recommendedName>
</protein>
<name>A0AA38FZ84_TAXCH</name>
<keyword evidence="4" id="KW-0349">Heme</keyword>
<evidence type="ECO:0008006" key="12">
    <source>
        <dbReference type="Google" id="ProtNLM"/>
    </source>
</evidence>
<gene>
    <name evidence="10" type="ORF">KI387_027515</name>
</gene>
<comment type="subcellular location">
    <subcellularLocation>
        <location evidence="2">Membrane</location>
    </subcellularLocation>
</comment>
<dbReference type="PANTHER" id="PTHR47943">
    <property type="entry name" value="CYTOCHROME P450 93A3-LIKE"/>
    <property type="match status" value="1"/>
</dbReference>
<evidence type="ECO:0000256" key="8">
    <source>
        <dbReference type="ARBA" id="ARBA00023033"/>
    </source>
</evidence>
<dbReference type="GO" id="GO:0016020">
    <property type="term" value="C:membrane"/>
    <property type="evidence" value="ECO:0007669"/>
    <property type="project" value="UniProtKB-SubCell"/>
</dbReference>
<keyword evidence="5" id="KW-0479">Metal-binding</keyword>
<evidence type="ECO:0000256" key="6">
    <source>
        <dbReference type="ARBA" id="ARBA00023002"/>
    </source>
</evidence>
<keyword evidence="11" id="KW-1185">Reference proteome</keyword>
<dbReference type="AlphaFoldDB" id="A0AA38FZ84"/>
<reference evidence="10 11" key="1">
    <citation type="journal article" date="2021" name="Nat. Plants">
        <title>The Taxus genome provides insights into paclitaxel biosynthesis.</title>
        <authorList>
            <person name="Xiong X."/>
            <person name="Gou J."/>
            <person name="Liao Q."/>
            <person name="Li Y."/>
            <person name="Zhou Q."/>
            <person name="Bi G."/>
            <person name="Li C."/>
            <person name="Du R."/>
            <person name="Wang X."/>
            <person name="Sun T."/>
            <person name="Guo L."/>
            <person name="Liang H."/>
            <person name="Lu P."/>
            <person name="Wu Y."/>
            <person name="Zhang Z."/>
            <person name="Ro D.K."/>
            <person name="Shang Y."/>
            <person name="Huang S."/>
            <person name="Yan J."/>
        </authorList>
    </citation>
    <scope>NUCLEOTIDE SEQUENCE [LARGE SCALE GENOMIC DNA]</scope>
    <source>
        <strain evidence="10">Ta-2019</strain>
    </source>
</reference>
<evidence type="ECO:0000256" key="7">
    <source>
        <dbReference type="ARBA" id="ARBA00023004"/>
    </source>
</evidence>
<evidence type="ECO:0000256" key="5">
    <source>
        <dbReference type="ARBA" id="ARBA00022723"/>
    </source>
</evidence>
<comment type="cofactor">
    <cofactor evidence="1">
        <name>heme</name>
        <dbReference type="ChEBI" id="CHEBI:30413"/>
    </cofactor>
</comment>
<evidence type="ECO:0000256" key="4">
    <source>
        <dbReference type="ARBA" id="ARBA00022617"/>
    </source>
</evidence>
<sequence length="97" mass="11483">MQAVNNIFDEFAEKLIHDHNNRRREKAEEEHRVKDMVDVLLDMAESESQRIDMKITRLHIKAIIMVNEASLGFYWSKLLLSWHSLSSYIALIGVWRT</sequence>
<keyword evidence="6" id="KW-0560">Oxidoreductase</keyword>
<evidence type="ECO:0000313" key="11">
    <source>
        <dbReference type="Proteomes" id="UP000824469"/>
    </source>
</evidence>
<dbReference type="GO" id="GO:0046872">
    <property type="term" value="F:metal ion binding"/>
    <property type="evidence" value="ECO:0007669"/>
    <property type="project" value="UniProtKB-KW"/>
</dbReference>
<dbReference type="Proteomes" id="UP000824469">
    <property type="component" value="Unassembled WGS sequence"/>
</dbReference>
<comment type="similarity">
    <text evidence="3">Belongs to the cytochrome P450 family.</text>
</comment>
<evidence type="ECO:0000313" key="10">
    <source>
        <dbReference type="EMBL" id="KAH9312480.1"/>
    </source>
</evidence>